<dbReference type="AlphaFoldDB" id="A0A814CPH9"/>
<gene>
    <name evidence="2" type="ORF">JBS370_LOCUS6002</name>
    <name evidence="1" type="ORF">ZHD862_LOCUS9746</name>
</gene>
<evidence type="ECO:0000313" key="3">
    <source>
        <dbReference type="Proteomes" id="UP000663864"/>
    </source>
</evidence>
<evidence type="ECO:0000313" key="1">
    <source>
        <dbReference type="EMBL" id="CAF0946192.1"/>
    </source>
</evidence>
<sequence length="269" mass="31120">MSKKEINTSRPIHRVDLSLPVVQTDSYEIFYTVPSQQNLRTISPRKPLIDNNKKLTDQTARIRSPARLKHLIGPVFVNVLVDTNTMTAESIPDITSNHTLINSSYSNRTLKHLPIINKHSKQKILKDDGEHSRSSSGDRLLYESFGSFDYNNINKTKSTNMWQNFHHPQLTSTKALHLRTSSKHKLIPNDLQLKGLNTTSLDNLSQESTISTNDQLYERIEQLTKNYFPIIQKIRHSSQYPELINNQNNFHRQPSRNFMPVLSRPRIVR</sequence>
<dbReference type="Proteomes" id="UP000663836">
    <property type="component" value="Unassembled WGS sequence"/>
</dbReference>
<comment type="caution">
    <text evidence="1">The sequence shown here is derived from an EMBL/GenBank/DDBJ whole genome shotgun (WGS) entry which is preliminary data.</text>
</comment>
<name>A0A814CPH9_9BILA</name>
<organism evidence="1 3">
    <name type="scientific">Rotaria sordida</name>
    <dbReference type="NCBI Taxonomy" id="392033"/>
    <lineage>
        <taxon>Eukaryota</taxon>
        <taxon>Metazoa</taxon>
        <taxon>Spiralia</taxon>
        <taxon>Gnathifera</taxon>
        <taxon>Rotifera</taxon>
        <taxon>Eurotatoria</taxon>
        <taxon>Bdelloidea</taxon>
        <taxon>Philodinida</taxon>
        <taxon>Philodinidae</taxon>
        <taxon>Rotaria</taxon>
    </lineage>
</organism>
<dbReference type="EMBL" id="CAJOBD010000321">
    <property type="protein sequence ID" value="CAF3644588.1"/>
    <property type="molecule type" value="Genomic_DNA"/>
</dbReference>
<evidence type="ECO:0000313" key="2">
    <source>
        <dbReference type="EMBL" id="CAF3644588.1"/>
    </source>
</evidence>
<reference evidence="1" key="1">
    <citation type="submission" date="2021-02" db="EMBL/GenBank/DDBJ databases">
        <authorList>
            <person name="Nowell W R."/>
        </authorList>
    </citation>
    <scope>NUCLEOTIDE SEQUENCE</scope>
</reference>
<dbReference type="EMBL" id="CAJNOT010000338">
    <property type="protein sequence ID" value="CAF0946192.1"/>
    <property type="molecule type" value="Genomic_DNA"/>
</dbReference>
<dbReference type="Proteomes" id="UP000663864">
    <property type="component" value="Unassembled WGS sequence"/>
</dbReference>
<protein>
    <submittedName>
        <fullName evidence="1">Uncharacterized protein</fullName>
    </submittedName>
</protein>
<proteinExistence type="predicted"/>
<accession>A0A814CPH9</accession>